<evidence type="ECO:0000256" key="1">
    <source>
        <dbReference type="SAM" id="MobiDB-lite"/>
    </source>
</evidence>
<keyword evidence="3" id="KW-1185">Reference proteome</keyword>
<dbReference type="Proteomes" id="UP000765509">
    <property type="component" value="Unassembled WGS sequence"/>
</dbReference>
<name>A0A9Q3EWA5_9BASI</name>
<accession>A0A9Q3EWA5</accession>
<sequence>MQDLRSQEFGAKVSQSPAHSTQLVPISCGRNATKPLAFANALSHLKLGKMNISLVNFCKTINAEQEGREPENALLPSLITLLKALHQEGIAPVSITSTDLDAVVLDSHPFCKNVRKILSKRPR</sequence>
<evidence type="ECO:0000313" key="2">
    <source>
        <dbReference type="EMBL" id="MBW0528404.1"/>
    </source>
</evidence>
<proteinExistence type="predicted"/>
<dbReference type="AlphaFoldDB" id="A0A9Q3EWA5"/>
<evidence type="ECO:0000313" key="3">
    <source>
        <dbReference type="Proteomes" id="UP000765509"/>
    </source>
</evidence>
<protein>
    <submittedName>
        <fullName evidence="2">Uncharacterized protein</fullName>
    </submittedName>
</protein>
<gene>
    <name evidence="2" type="ORF">O181_068119</name>
</gene>
<reference evidence="2" key="1">
    <citation type="submission" date="2021-03" db="EMBL/GenBank/DDBJ databases">
        <title>Draft genome sequence of rust myrtle Austropuccinia psidii MF-1, a brazilian biotype.</title>
        <authorList>
            <person name="Quecine M.C."/>
            <person name="Pachon D.M.R."/>
            <person name="Bonatelli M.L."/>
            <person name="Correr F.H."/>
            <person name="Franceschini L.M."/>
            <person name="Leite T.F."/>
            <person name="Margarido G.R.A."/>
            <person name="Almeida C.A."/>
            <person name="Ferrarezi J.A."/>
            <person name="Labate C.A."/>
        </authorList>
    </citation>
    <scope>NUCLEOTIDE SEQUENCE</scope>
    <source>
        <strain evidence="2">MF-1</strain>
    </source>
</reference>
<organism evidence="2 3">
    <name type="scientific">Austropuccinia psidii MF-1</name>
    <dbReference type="NCBI Taxonomy" id="1389203"/>
    <lineage>
        <taxon>Eukaryota</taxon>
        <taxon>Fungi</taxon>
        <taxon>Dikarya</taxon>
        <taxon>Basidiomycota</taxon>
        <taxon>Pucciniomycotina</taxon>
        <taxon>Pucciniomycetes</taxon>
        <taxon>Pucciniales</taxon>
        <taxon>Sphaerophragmiaceae</taxon>
        <taxon>Austropuccinia</taxon>
    </lineage>
</organism>
<dbReference type="EMBL" id="AVOT02034331">
    <property type="protein sequence ID" value="MBW0528404.1"/>
    <property type="molecule type" value="Genomic_DNA"/>
</dbReference>
<comment type="caution">
    <text evidence="2">The sequence shown here is derived from an EMBL/GenBank/DDBJ whole genome shotgun (WGS) entry which is preliminary data.</text>
</comment>
<feature type="region of interest" description="Disordered" evidence="1">
    <location>
        <begin position="1"/>
        <end position="21"/>
    </location>
</feature>